<gene>
    <name evidence="3" type="ORF">OS493_021676</name>
</gene>
<evidence type="ECO:0000256" key="1">
    <source>
        <dbReference type="SAM" id="SignalP"/>
    </source>
</evidence>
<comment type="caution">
    <text evidence="3">The sequence shown here is derived from an EMBL/GenBank/DDBJ whole genome shotgun (WGS) entry which is preliminary data.</text>
</comment>
<proteinExistence type="predicted"/>
<feature type="chain" id="PRO_5040771117" description="F5/8 type C domain-containing protein" evidence="1">
    <location>
        <begin position="23"/>
        <end position="116"/>
    </location>
</feature>
<organism evidence="3 4">
    <name type="scientific">Desmophyllum pertusum</name>
    <dbReference type="NCBI Taxonomy" id="174260"/>
    <lineage>
        <taxon>Eukaryota</taxon>
        <taxon>Metazoa</taxon>
        <taxon>Cnidaria</taxon>
        <taxon>Anthozoa</taxon>
        <taxon>Hexacorallia</taxon>
        <taxon>Scleractinia</taxon>
        <taxon>Caryophylliina</taxon>
        <taxon>Caryophylliidae</taxon>
        <taxon>Desmophyllum</taxon>
    </lineage>
</organism>
<evidence type="ECO:0000259" key="2">
    <source>
        <dbReference type="PROSITE" id="PS50022"/>
    </source>
</evidence>
<dbReference type="EMBL" id="MU827791">
    <property type="protein sequence ID" value="KAJ7330747.1"/>
    <property type="molecule type" value="Genomic_DNA"/>
</dbReference>
<name>A0A9W9YB07_9CNID</name>
<feature type="domain" description="F5/8 type C" evidence="2">
    <location>
        <begin position="26"/>
        <end position="86"/>
    </location>
</feature>
<feature type="signal peptide" evidence="1">
    <location>
        <begin position="1"/>
        <end position="22"/>
    </location>
</feature>
<dbReference type="AlphaFoldDB" id="A0A9W9YB07"/>
<dbReference type="InterPro" id="IPR000421">
    <property type="entry name" value="FA58C"/>
</dbReference>
<evidence type="ECO:0000313" key="4">
    <source>
        <dbReference type="Proteomes" id="UP001163046"/>
    </source>
</evidence>
<dbReference type="SUPFAM" id="SSF49785">
    <property type="entry name" value="Galactose-binding domain-like"/>
    <property type="match status" value="1"/>
</dbReference>
<dbReference type="Gene3D" id="2.60.120.260">
    <property type="entry name" value="Galactose-binding domain-like"/>
    <property type="match status" value="1"/>
</dbReference>
<reference evidence="3" key="1">
    <citation type="submission" date="2023-01" db="EMBL/GenBank/DDBJ databases">
        <title>Genome assembly of the deep-sea coral Lophelia pertusa.</title>
        <authorList>
            <person name="Herrera S."/>
            <person name="Cordes E."/>
        </authorList>
    </citation>
    <scope>NUCLEOTIDE SEQUENCE</scope>
    <source>
        <strain evidence="3">USNM1676648</strain>
        <tissue evidence="3">Polyp</tissue>
    </source>
</reference>
<evidence type="ECO:0000313" key="3">
    <source>
        <dbReference type="EMBL" id="KAJ7330747.1"/>
    </source>
</evidence>
<dbReference type="PROSITE" id="PS50022">
    <property type="entry name" value="FA58C_3"/>
    <property type="match status" value="1"/>
</dbReference>
<dbReference type="InterPro" id="IPR008979">
    <property type="entry name" value="Galactose-bd-like_sf"/>
</dbReference>
<protein>
    <recommendedName>
        <fullName evidence="2">F5/8 type C domain-containing protein</fullName>
    </recommendedName>
</protein>
<dbReference type="Proteomes" id="UP001163046">
    <property type="component" value="Unassembled WGS sequence"/>
</dbReference>
<keyword evidence="4" id="KW-1185">Reference proteome</keyword>
<accession>A0A9W9YB07</accession>
<dbReference type="OrthoDB" id="5985040at2759"/>
<sequence length="116" mass="13223">MQHLSWLITLELVLLSGSLVKGQKSCKDFAVGIKDKRIIPDTHMTASSSLSSQTRAYHARVKGKGEGWCAGENRQGEYLEITVGKEIRFVRYCLAERFLWVRDELHVAIFSRRTLV</sequence>
<keyword evidence="1" id="KW-0732">Signal</keyword>